<dbReference type="EMBL" id="CP104064">
    <property type="protein sequence ID" value="WAH35742.1"/>
    <property type="molecule type" value="Genomic_DNA"/>
</dbReference>
<feature type="transmembrane region" description="Helical" evidence="18">
    <location>
        <begin position="338"/>
        <end position="359"/>
    </location>
</feature>
<keyword evidence="5" id="KW-0133">Cell shape</keyword>
<organism evidence="19 20">
    <name type="scientific">Alicyclobacillus dauci</name>
    <dbReference type="NCBI Taxonomy" id="1475485"/>
    <lineage>
        <taxon>Bacteria</taxon>
        <taxon>Bacillati</taxon>
        <taxon>Bacillota</taxon>
        <taxon>Bacilli</taxon>
        <taxon>Bacillales</taxon>
        <taxon>Alicyclobacillaceae</taxon>
        <taxon>Alicyclobacillus</taxon>
    </lineage>
</organism>
<comment type="similarity">
    <text evidence="11">Belongs to the SEDS family. FtsW subfamily.</text>
</comment>
<evidence type="ECO:0000256" key="16">
    <source>
        <dbReference type="ARBA" id="ARBA00049966"/>
    </source>
</evidence>
<accession>A0ABY6YYN2</accession>
<keyword evidence="8 18" id="KW-0472">Membrane</keyword>
<keyword evidence="6" id="KW-0573">Peptidoglycan synthesis</keyword>
<feature type="transmembrane region" description="Helical" evidence="18">
    <location>
        <begin position="78"/>
        <end position="99"/>
    </location>
</feature>
<evidence type="ECO:0000256" key="14">
    <source>
        <dbReference type="ARBA" id="ARBA00044770"/>
    </source>
</evidence>
<proteinExistence type="inferred from homology"/>
<feature type="transmembrane region" description="Helical" evidence="18">
    <location>
        <begin position="111"/>
        <end position="131"/>
    </location>
</feature>
<keyword evidence="3" id="KW-0808">Transferase</keyword>
<evidence type="ECO:0000256" key="13">
    <source>
        <dbReference type="ARBA" id="ARBA00041418"/>
    </source>
</evidence>
<dbReference type="Pfam" id="PF01098">
    <property type="entry name" value="FTSW_RODA_SPOVE"/>
    <property type="match status" value="1"/>
</dbReference>
<evidence type="ECO:0000256" key="9">
    <source>
        <dbReference type="ARBA" id="ARBA00032370"/>
    </source>
</evidence>
<evidence type="ECO:0000256" key="2">
    <source>
        <dbReference type="ARBA" id="ARBA00022676"/>
    </source>
</evidence>
<feature type="region of interest" description="Disordered" evidence="17">
    <location>
        <begin position="392"/>
        <end position="465"/>
    </location>
</feature>
<feature type="transmembrane region" description="Helical" evidence="18">
    <location>
        <begin position="275"/>
        <end position="295"/>
    </location>
</feature>
<evidence type="ECO:0000256" key="4">
    <source>
        <dbReference type="ARBA" id="ARBA00022692"/>
    </source>
</evidence>
<evidence type="ECO:0000256" key="3">
    <source>
        <dbReference type="ARBA" id="ARBA00022679"/>
    </source>
</evidence>
<sequence length="465" mass="51055">MRTERHQPDYILMIAVLMLTGIGIVTVYSASTVIQLHSGSAADYYAVRQLGAAIFGLLLFALTTYMPYHIWYKHAPKLLLISTLLLLVVLVPGVGHRALGATRWLGTSSIHLQPSAVAVVVIVIYLSFLLTRKMTVIHDWRRSFRPAMMVIVMMTILIIIEPDMGTSMAFFATALVLLFASGIRLRPIILTLVVMLPAAYLMAHLASYRKGRLDAFMHPFSNASRSGGGYQLVEGLTGIVNGGLTGRGFDLSVMATGYLPESYTDFIFAVFTEQWGWLGDAGLLAIFAVLVWRGFRIARYAPSRFGALMAIGLTSTIVIQAAINLGAVTWLIPVTGIPLPFISYGGTAIVINLFSMGILMSISRETGDTVTDVDSLADVVSVEQFRAERSSVGGSASIPGTGRPAKVASLTRHRAGSWQNERKREQTRKTDNRRNISLTWKAQQNKPVSGNNRKNARNNDYRNNR</sequence>
<evidence type="ECO:0000256" key="1">
    <source>
        <dbReference type="ARBA" id="ARBA00004141"/>
    </source>
</evidence>
<dbReference type="Proteomes" id="UP001164803">
    <property type="component" value="Chromosome"/>
</dbReference>
<comment type="function">
    <text evidence="16">Peptidoglycan polymerase that is essential for cell division.</text>
</comment>
<keyword evidence="7 18" id="KW-1133">Transmembrane helix</keyword>
<dbReference type="RefSeq" id="WP_268043024.1">
    <property type="nucleotide sequence ID" value="NZ_CP104064.1"/>
</dbReference>
<feature type="compositionally biased region" description="Basic and acidic residues" evidence="17">
    <location>
        <begin position="420"/>
        <end position="434"/>
    </location>
</feature>
<name>A0ABY6YYN2_9BACL</name>
<evidence type="ECO:0000313" key="19">
    <source>
        <dbReference type="EMBL" id="WAH35742.1"/>
    </source>
</evidence>
<dbReference type="PANTHER" id="PTHR30474">
    <property type="entry name" value="CELL CYCLE PROTEIN"/>
    <property type="match status" value="1"/>
</dbReference>
<dbReference type="EC" id="2.4.99.28" evidence="14"/>
<evidence type="ECO:0000256" key="10">
    <source>
        <dbReference type="ARBA" id="ARBA00033270"/>
    </source>
</evidence>
<comment type="catalytic activity">
    <reaction evidence="15">
        <text>[GlcNAc-(1-&gt;4)-Mur2Ac(oyl-L-Ala-gamma-D-Glu-L-Lys-D-Ala-D-Ala)](n)-di-trans,octa-cis-undecaprenyl diphosphate + beta-D-GlcNAc-(1-&gt;4)-Mur2Ac(oyl-L-Ala-gamma-D-Glu-L-Lys-D-Ala-D-Ala)-di-trans,octa-cis-undecaprenyl diphosphate = [GlcNAc-(1-&gt;4)-Mur2Ac(oyl-L-Ala-gamma-D-Glu-L-Lys-D-Ala-D-Ala)](n+1)-di-trans,octa-cis-undecaprenyl diphosphate + di-trans,octa-cis-undecaprenyl diphosphate + H(+)</text>
        <dbReference type="Rhea" id="RHEA:23708"/>
        <dbReference type="Rhea" id="RHEA-COMP:9602"/>
        <dbReference type="Rhea" id="RHEA-COMP:9603"/>
        <dbReference type="ChEBI" id="CHEBI:15378"/>
        <dbReference type="ChEBI" id="CHEBI:58405"/>
        <dbReference type="ChEBI" id="CHEBI:60033"/>
        <dbReference type="ChEBI" id="CHEBI:78435"/>
        <dbReference type="EC" id="2.4.99.28"/>
    </reaction>
</comment>
<feature type="transmembrane region" description="Helical" evidence="18">
    <location>
        <begin position="166"/>
        <end position="183"/>
    </location>
</feature>
<keyword evidence="2" id="KW-0328">Glycosyltransferase</keyword>
<evidence type="ECO:0000256" key="12">
    <source>
        <dbReference type="ARBA" id="ARBA00041185"/>
    </source>
</evidence>
<gene>
    <name evidence="19" type="ORF">NZD86_15880</name>
</gene>
<feature type="transmembrane region" description="Helical" evidence="18">
    <location>
        <begin position="46"/>
        <end position="66"/>
    </location>
</feature>
<evidence type="ECO:0000256" key="7">
    <source>
        <dbReference type="ARBA" id="ARBA00022989"/>
    </source>
</evidence>
<feature type="transmembrane region" description="Helical" evidence="18">
    <location>
        <begin position="307"/>
        <end position="332"/>
    </location>
</feature>
<dbReference type="PANTHER" id="PTHR30474:SF2">
    <property type="entry name" value="PEPTIDOGLYCAN GLYCOSYLTRANSFERASE FTSW-RELATED"/>
    <property type="match status" value="1"/>
</dbReference>
<evidence type="ECO:0000256" key="8">
    <source>
        <dbReference type="ARBA" id="ARBA00023136"/>
    </source>
</evidence>
<protein>
    <recommendedName>
        <fullName evidence="12">Probable peptidoglycan glycosyltransferase FtsW</fullName>
        <ecNumber evidence="14">2.4.99.28</ecNumber>
    </recommendedName>
    <alternativeName>
        <fullName evidence="13">Cell division protein FtsW</fullName>
    </alternativeName>
    <alternativeName>
        <fullName evidence="10">Cell wall polymerase</fullName>
    </alternativeName>
    <alternativeName>
        <fullName evidence="9">Peptidoglycan polymerase</fullName>
    </alternativeName>
</protein>
<evidence type="ECO:0000256" key="6">
    <source>
        <dbReference type="ARBA" id="ARBA00022984"/>
    </source>
</evidence>
<evidence type="ECO:0000256" key="5">
    <source>
        <dbReference type="ARBA" id="ARBA00022960"/>
    </source>
</evidence>
<reference evidence="19" key="1">
    <citation type="submission" date="2022-08" db="EMBL/GenBank/DDBJ databases">
        <title>Alicyclobacillus dauci DSM2870, complete genome.</title>
        <authorList>
            <person name="Wang Q."/>
            <person name="Cai R."/>
            <person name="Wang Z."/>
        </authorList>
    </citation>
    <scope>NUCLEOTIDE SEQUENCE</scope>
    <source>
        <strain evidence="19">DSM 28700</strain>
    </source>
</reference>
<feature type="transmembrane region" description="Helical" evidence="18">
    <location>
        <begin position="188"/>
        <end position="208"/>
    </location>
</feature>
<comment type="subcellular location">
    <subcellularLocation>
        <location evidence="1">Membrane</location>
        <topology evidence="1">Multi-pass membrane protein</topology>
    </subcellularLocation>
</comment>
<evidence type="ECO:0000256" key="18">
    <source>
        <dbReference type="SAM" id="Phobius"/>
    </source>
</evidence>
<evidence type="ECO:0000256" key="17">
    <source>
        <dbReference type="SAM" id="MobiDB-lite"/>
    </source>
</evidence>
<evidence type="ECO:0000256" key="15">
    <source>
        <dbReference type="ARBA" id="ARBA00049902"/>
    </source>
</evidence>
<keyword evidence="20" id="KW-1185">Reference proteome</keyword>
<dbReference type="InterPro" id="IPR001182">
    <property type="entry name" value="FtsW/RodA"/>
</dbReference>
<evidence type="ECO:0000313" key="20">
    <source>
        <dbReference type="Proteomes" id="UP001164803"/>
    </source>
</evidence>
<feature type="compositionally biased region" description="Polar residues" evidence="17">
    <location>
        <begin position="435"/>
        <end position="453"/>
    </location>
</feature>
<feature type="transmembrane region" description="Helical" evidence="18">
    <location>
        <begin position="12"/>
        <end position="34"/>
    </location>
</feature>
<evidence type="ECO:0000256" key="11">
    <source>
        <dbReference type="ARBA" id="ARBA00038053"/>
    </source>
</evidence>
<keyword evidence="4 18" id="KW-0812">Transmembrane</keyword>
<feature type="transmembrane region" description="Helical" evidence="18">
    <location>
        <begin position="143"/>
        <end position="160"/>
    </location>
</feature>